<dbReference type="GO" id="GO:0003824">
    <property type="term" value="F:catalytic activity"/>
    <property type="evidence" value="ECO:0007669"/>
    <property type="project" value="UniProtKB-ARBA"/>
</dbReference>
<evidence type="ECO:0000259" key="1">
    <source>
        <dbReference type="Pfam" id="PF17389"/>
    </source>
</evidence>
<dbReference type="Gene3D" id="2.60.420.10">
    <property type="entry name" value="Maltose phosphorylase, domain 3"/>
    <property type="match status" value="1"/>
</dbReference>
<feature type="domain" description="Alpha-L-rhamnosidase six-hairpin glycosidase" evidence="1">
    <location>
        <begin position="389"/>
        <end position="713"/>
    </location>
</feature>
<dbReference type="GO" id="GO:0005975">
    <property type="term" value="P:carbohydrate metabolic process"/>
    <property type="evidence" value="ECO:0007669"/>
    <property type="project" value="InterPro"/>
</dbReference>
<dbReference type="Pfam" id="PF17389">
    <property type="entry name" value="Bac_rhamnosid6H"/>
    <property type="match status" value="1"/>
</dbReference>
<dbReference type="OrthoDB" id="6503935at2759"/>
<evidence type="ECO:0000313" key="2">
    <source>
        <dbReference type="EMBL" id="EXK28477.1"/>
    </source>
</evidence>
<dbReference type="AlphaFoldDB" id="W9ZIU4"/>
<organism evidence="2">
    <name type="scientific">Fusarium oxysporum f. sp. melonis 26406</name>
    <dbReference type="NCBI Taxonomy" id="1089452"/>
    <lineage>
        <taxon>Eukaryota</taxon>
        <taxon>Fungi</taxon>
        <taxon>Dikarya</taxon>
        <taxon>Ascomycota</taxon>
        <taxon>Pezizomycotina</taxon>
        <taxon>Sordariomycetes</taxon>
        <taxon>Hypocreomycetidae</taxon>
        <taxon>Hypocreales</taxon>
        <taxon>Nectriaceae</taxon>
        <taxon>Fusarium</taxon>
        <taxon>Fusarium oxysporum species complex</taxon>
    </lineage>
</organism>
<dbReference type="EMBL" id="JH659344">
    <property type="protein sequence ID" value="EXK28477.1"/>
    <property type="molecule type" value="Genomic_DNA"/>
</dbReference>
<dbReference type="PANTHER" id="PTHR34987:SF2">
    <property type="entry name" value="B, PUTATIVE (AFU_ORTHOLOGUE AFUA_7G05040)-RELATED"/>
    <property type="match status" value="1"/>
</dbReference>
<dbReference type="VEuPathDB" id="FungiDB:FOMG_14953"/>
<dbReference type="InterPro" id="IPR008928">
    <property type="entry name" value="6-hairpin_glycosidase_sf"/>
</dbReference>
<dbReference type="PANTHER" id="PTHR34987">
    <property type="entry name" value="C, PUTATIVE (AFU_ORTHOLOGUE AFUA_3G02880)-RELATED"/>
    <property type="match status" value="1"/>
</dbReference>
<accession>W9ZIU4</accession>
<sequence length="820" mass="93181">MAHNLDRTWMWHPSFHEDVPDTSGLFVHFRRRFKLDCQPPSNLVIQITADTKYKLYVNSQQVAFGPVKGDAKLWFYDHVDIGPYLRQGENHVAIHVLRLFFNDAYAPSFPRLPSGGLRVKTEAENEPFASLLESSEMWEAAIDPYGMLRVDEPEDFFLHVYERTSATSENRLTWCPAKLLELDNQFGHATPWKLSPRMIPQSRIQRVAMKRVHNVKSDIAQEVWKAKLCSNTATADDQTSLKLPPGSTHSIEVEADGHLTAFIRARFQRPQRGGASLQVMYSESYEDDPGATPWARKKDNRCDYTKGLYGTKDIYQFRGQDNFEPLGYHPNEPEREIFMPFHFRTFRFLRIEINAGPDGLAFEGLEVDSVHYPLEVTASFEADQQGSENNKLWQQLWSTSIRTLTNCMHDCYEDCPFYEQLQYAMDTRSSALFTYNISGDDRLARQAIVQLHNSFDASIGLTASRSPSYRPQIIPHFSLYWIMAVSDHYLHRGDAKFTSRFLPVIDAILAFFETRIGSSGLVHSDPESGVWYYVDWALEWIPYGVPPAFSRTGISTYTNQLYAYGLQVSAGLFRDLGRPAVAEEFLTRSEKIVRRVREACYDGEFFTDTISSDSTEKDYSKHCQFWAVLSGCVKGREAQELMRNSLQGPAAGKLVQESISMSFYTLRALSTAGSTVYNEAFPSFWTVWKKQLSQNLTTWVEDQGGQRSDCHAWGSIPIYEATVEVAGVSPALPGWKAINFSPRIDLFPSLEATVPLDMVDGKPRGLVRVTWTKDENADTNLRLGLDIATDETMPVNILIPGHEQVLQGTSGQWDFVIKAA</sequence>
<reference evidence="2" key="2">
    <citation type="submission" date="2012-05" db="EMBL/GenBank/DDBJ databases">
        <title>Annotation of the Genome Sequence of Fusarium oxysporum f. sp. melonis 26406.</title>
        <authorList>
            <consortium name="The Broad Institute Genomics Platform"/>
            <person name="Ma L.-J."/>
            <person name="Corby-Kistler H."/>
            <person name="Broz K."/>
            <person name="Gale L.R."/>
            <person name="Jonkers W."/>
            <person name="O'Donnell K."/>
            <person name="Ploetz R."/>
            <person name="Steinberg C."/>
            <person name="Schwartz D.C."/>
            <person name="VanEtten H."/>
            <person name="Zhou S."/>
            <person name="Young S.K."/>
            <person name="Zeng Q."/>
            <person name="Gargeya S."/>
            <person name="Fitzgerald M."/>
            <person name="Abouelleil A."/>
            <person name="Alvarado L."/>
            <person name="Chapman S.B."/>
            <person name="Gainer-Dewar J."/>
            <person name="Goldberg J."/>
            <person name="Griggs A."/>
            <person name="Gujja S."/>
            <person name="Hansen M."/>
            <person name="Howarth C."/>
            <person name="Imamovic A."/>
            <person name="Ireland A."/>
            <person name="Larimer J."/>
            <person name="McCowan C."/>
            <person name="Murphy C."/>
            <person name="Pearson M."/>
            <person name="Poon T.W."/>
            <person name="Priest M."/>
            <person name="Roberts A."/>
            <person name="Saif S."/>
            <person name="Shea T."/>
            <person name="Sykes S."/>
            <person name="Wortman J."/>
            <person name="Nusbaum C."/>
            <person name="Birren B."/>
        </authorList>
    </citation>
    <scope>NUCLEOTIDE SEQUENCE</scope>
    <source>
        <strain evidence="2">26406</strain>
    </source>
</reference>
<dbReference type="Gene3D" id="2.60.120.260">
    <property type="entry name" value="Galactose-binding domain-like"/>
    <property type="match status" value="1"/>
</dbReference>
<dbReference type="InterPro" id="IPR035396">
    <property type="entry name" value="Bac_rhamnosid6H"/>
</dbReference>
<dbReference type="Proteomes" id="UP000030703">
    <property type="component" value="Unassembled WGS sequence"/>
</dbReference>
<dbReference type="SUPFAM" id="SSF48208">
    <property type="entry name" value="Six-hairpin glycosidases"/>
    <property type="match status" value="1"/>
</dbReference>
<reference evidence="2" key="1">
    <citation type="submission" date="2012-04" db="EMBL/GenBank/DDBJ databases">
        <title>The Genome Sequence of Fusarium oxysporum melonis.</title>
        <authorList>
            <consortium name="The Broad Institute Genome Sequencing Platform"/>
            <person name="Ma L.-J."/>
            <person name="Gale L.R."/>
            <person name="Schwartz D.C."/>
            <person name="Zhou S."/>
            <person name="Corby-Kistler H."/>
            <person name="Young S.K."/>
            <person name="Zeng Q."/>
            <person name="Gargeya S."/>
            <person name="Fitzgerald M."/>
            <person name="Haas B."/>
            <person name="Abouelleil A."/>
            <person name="Alvarado L."/>
            <person name="Arachchi H.M."/>
            <person name="Berlin A."/>
            <person name="Brown A."/>
            <person name="Chapman S.B."/>
            <person name="Chen Z."/>
            <person name="Dunbar C."/>
            <person name="Freedman E."/>
            <person name="Gearin G."/>
            <person name="Goldberg J."/>
            <person name="Griggs A."/>
            <person name="Gujja S."/>
            <person name="Heiman D."/>
            <person name="Howarth C."/>
            <person name="Larson L."/>
            <person name="Lui A."/>
            <person name="MacDonald P.J.P."/>
            <person name="Montmayeur A."/>
            <person name="Murphy C."/>
            <person name="Neiman D."/>
            <person name="Pearson M."/>
            <person name="Priest M."/>
            <person name="Roberts A."/>
            <person name="Saif S."/>
            <person name="Shea T."/>
            <person name="Shenoy N."/>
            <person name="Sisk P."/>
            <person name="Stolte C."/>
            <person name="Sykes S."/>
            <person name="Wortman J."/>
            <person name="Nusbaum C."/>
            <person name="Birren B."/>
        </authorList>
    </citation>
    <scope>NUCLEOTIDE SEQUENCE</scope>
    <source>
        <strain evidence="2">26406</strain>
    </source>
</reference>
<dbReference type="Gene3D" id="1.50.10.10">
    <property type="match status" value="1"/>
</dbReference>
<protein>
    <recommendedName>
        <fullName evidence="1">Alpha-L-rhamnosidase six-hairpin glycosidase domain-containing protein</fullName>
    </recommendedName>
</protein>
<dbReference type="HOGENOM" id="CLU_009782_0_1_1"/>
<dbReference type="InterPro" id="IPR012341">
    <property type="entry name" value="6hp_glycosidase-like_sf"/>
</dbReference>
<gene>
    <name evidence="2" type="ORF">FOMG_14953</name>
</gene>
<name>W9ZIU4_FUSOX</name>
<proteinExistence type="predicted"/>